<dbReference type="EMBL" id="JXRR01000008">
    <property type="protein sequence ID" value="KIL50906.1"/>
    <property type="molecule type" value="Genomic_DNA"/>
</dbReference>
<reference evidence="1 2" key="1">
    <citation type="submission" date="2015-01" db="EMBL/GenBank/DDBJ databases">
        <title>Jeotgalibacillus campisalis genome sequencing.</title>
        <authorList>
            <person name="Goh K.M."/>
            <person name="Chan K.-G."/>
            <person name="Yaakop A.S."/>
            <person name="Ee R."/>
            <person name="Gan H.M."/>
            <person name="Chan C.S."/>
        </authorList>
    </citation>
    <scope>NUCLEOTIDE SEQUENCE [LARGE SCALE GENOMIC DNA]</scope>
    <source>
        <strain evidence="1 2">SF-57</strain>
    </source>
</reference>
<dbReference type="PATRIC" id="fig|220754.4.peg.807"/>
<sequence>MIAVYNDLLHIDLFTVTSKTFTEKDFFRVLYDPFQLMPSFESTQSLKRDHADFINDIHDTAWFLFQYKKSADRGNDIWSVRMLMNVMHHLSYVLLQKYAPHRAQLGQKTIETSLPKLLVEEIKEIFTCITPRKHAQAAMLISRLLEKEREWITSHLDDNSQLQYFLKEMIDCHDPNGK</sequence>
<organism evidence="1 2">
    <name type="scientific">Jeotgalibacillus campisalis</name>
    <dbReference type="NCBI Taxonomy" id="220754"/>
    <lineage>
        <taxon>Bacteria</taxon>
        <taxon>Bacillati</taxon>
        <taxon>Bacillota</taxon>
        <taxon>Bacilli</taxon>
        <taxon>Bacillales</taxon>
        <taxon>Caryophanaceae</taxon>
        <taxon>Jeotgalibacillus</taxon>
    </lineage>
</organism>
<gene>
    <name evidence="1" type="ORF">KR50_07870</name>
</gene>
<comment type="caution">
    <text evidence="1">The sequence shown here is derived from an EMBL/GenBank/DDBJ whole genome shotgun (WGS) entry which is preliminary data.</text>
</comment>
<evidence type="ECO:0000313" key="1">
    <source>
        <dbReference type="EMBL" id="KIL50906.1"/>
    </source>
</evidence>
<evidence type="ECO:0000313" key="2">
    <source>
        <dbReference type="Proteomes" id="UP000031972"/>
    </source>
</evidence>
<name>A0A0C2W2Q6_9BACL</name>
<dbReference type="AlphaFoldDB" id="A0A0C2W2Q6"/>
<protein>
    <submittedName>
        <fullName evidence="1">Uncharacterized protein</fullName>
    </submittedName>
</protein>
<proteinExistence type="predicted"/>
<dbReference type="RefSeq" id="WP_232304236.1">
    <property type="nucleotide sequence ID" value="NZ_JXRR01000008.1"/>
</dbReference>
<keyword evidence="2" id="KW-1185">Reference proteome</keyword>
<dbReference type="Proteomes" id="UP000031972">
    <property type="component" value="Unassembled WGS sequence"/>
</dbReference>
<accession>A0A0C2W2Q6</accession>